<keyword evidence="3" id="KW-0012">Acyltransferase</keyword>
<keyword evidence="1" id="KW-1133">Transmembrane helix</keyword>
<reference evidence="3 4" key="1">
    <citation type="submission" date="2023-02" db="EMBL/GenBank/DDBJ databases">
        <title>Genome Sequence of L. cardiaca H63T.</title>
        <authorList>
            <person name="Lopez A.E."/>
            <person name="Cianciotto N.P."/>
        </authorList>
    </citation>
    <scope>NUCLEOTIDE SEQUENCE [LARGE SCALE GENOMIC DNA]</scope>
    <source>
        <strain evidence="3 4">H63</strain>
    </source>
</reference>
<dbReference type="InterPro" id="IPR002656">
    <property type="entry name" value="Acyl_transf_3_dom"/>
</dbReference>
<name>A0ABY8AMV9_9GAMM</name>
<keyword evidence="1" id="KW-0472">Membrane</keyword>
<dbReference type="Proteomes" id="UP001222087">
    <property type="component" value="Chromosome"/>
</dbReference>
<organism evidence="3 4">
    <name type="scientific">Legionella cardiaca</name>
    <dbReference type="NCBI Taxonomy" id="1071983"/>
    <lineage>
        <taxon>Bacteria</taxon>
        <taxon>Pseudomonadati</taxon>
        <taxon>Pseudomonadota</taxon>
        <taxon>Gammaproteobacteria</taxon>
        <taxon>Legionellales</taxon>
        <taxon>Legionellaceae</taxon>
        <taxon>Legionella</taxon>
    </lineage>
</organism>
<feature type="transmembrane region" description="Helical" evidence="1">
    <location>
        <begin position="200"/>
        <end position="222"/>
    </location>
</feature>
<dbReference type="RefSeq" id="WP_275087688.1">
    <property type="nucleotide sequence ID" value="NZ_CP119078.1"/>
</dbReference>
<keyword evidence="4" id="KW-1185">Reference proteome</keyword>
<dbReference type="InterPro" id="IPR050879">
    <property type="entry name" value="Acyltransferase_3"/>
</dbReference>
<dbReference type="PANTHER" id="PTHR23028:SF53">
    <property type="entry name" value="ACYL_TRANSF_3 DOMAIN-CONTAINING PROTEIN"/>
    <property type="match status" value="1"/>
</dbReference>
<evidence type="ECO:0000313" key="4">
    <source>
        <dbReference type="Proteomes" id="UP001222087"/>
    </source>
</evidence>
<feature type="transmembrane region" description="Helical" evidence="1">
    <location>
        <begin position="275"/>
        <end position="294"/>
    </location>
</feature>
<dbReference type="EMBL" id="CP119078">
    <property type="protein sequence ID" value="WED41863.1"/>
    <property type="molecule type" value="Genomic_DNA"/>
</dbReference>
<dbReference type="PANTHER" id="PTHR23028">
    <property type="entry name" value="ACETYLTRANSFERASE"/>
    <property type="match status" value="1"/>
</dbReference>
<feature type="transmembrane region" description="Helical" evidence="1">
    <location>
        <begin position="300"/>
        <end position="320"/>
    </location>
</feature>
<dbReference type="Pfam" id="PF01757">
    <property type="entry name" value="Acyl_transf_3"/>
    <property type="match status" value="1"/>
</dbReference>
<proteinExistence type="predicted"/>
<evidence type="ECO:0000259" key="2">
    <source>
        <dbReference type="Pfam" id="PF01757"/>
    </source>
</evidence>
<feature type="transmembrane region" description="Helical" evidence="1">
    <location>
        <begin position="142"/>
        <end position="161"/>
    </location>
</feature>
<feature type="transmembrane region" description="Helical" evidence="1">
    <location>
        <begin position="35"/>
        <end position="56"/>
    </location>
</feature>
<feature type="domain" description="Acyltransferase 3" evidence="2">
    <location>
        <begin position="4"/>
        <end position="317"/>
    </location>
</feature>
<feature type="transmembrane region" description="Helical" evidence="1">
    <location>
        <begin position="167"/>
        <end position="193"/>
    </location>
</feature>
<feature type="transmembrane region" description="Helical" evidence="1">
    <location>
        <begin position="242"/>
        <end position="263"/>
    </location>
</feature>
<sequence length="346" mass="39673">MGRNNSFDLIRHFAALLVLYSHQHALLLLPEPIFLHWDTLGTTAVILFFSISGYFMPGSFTRAGNFTNYLFRRCRRIFPGLIVCSFMMCYLIGGIFTTESSLEYLLSPSTLITSLLYCIFLHKQIPGVFSDFLYKNAINGSLWTLPIEFAYYILLGAVLSLANTWRIVLLLFVVLVFTNLALTFTKIGTLFYVNVFHIHYIALYGIAFTTGSLMAMLQKYWLPFKHYLLFIALISLFNFQGHLLMSLFGTLSLSIIIIVTGISFQDKWIKGRFDLSYGIYIYAFPIQQVVINLISQNFWLSMSISISFTLLIAFLSYKFVEKPFLYNKHSSNQSALSSIPIEQSRI</sequence>
<feature type="transmembrane region" description="Helical" evidence="1">
    <location>
        <begin position="102"/>
        <end position="121"/>
    </location>
</feature>
<dbReference type="GO" id="GO:0016746">
    <property type="term" value="F:acyltransferase activity"/>
    <property type="evidence" value="ECO:0007669"/>
    <property type="project" value="UniProtKB-KW"/>
</dbReference>
<keyword evidence="1" id="KW-0812">Transmembrane</keyword>
<feature type="transmembrane region" description="Helical" evidence="1">
    <location>
        <begin position="77"/>
        <end position="96"/>
    </location>
</feature>
<accession>A0ABY8AMV9</accession>
<gene>
    <name evidence="3" type="ORF">PXX05_07925</name>
</gene>
<evidence type="ECO:0000313" key="3">
    <source>
        <dbReference type="EMBL" id="WED41863.1"/>
    </source>
</evidence>
<protein>
    <submittedName>
        <fullName evidence="3">Acyltransferase</fullName>
    </submittedName>
</protein>
<evidence type="ECO:0000256" key="1">
    <source>
        <dbReference type="SAM" id="Phobius"/>
    </source>
</evidence>
<keyword evidence="3" id="KW-0808">Transferase</keyword>